<dbReference type="EMBL" id="CAEQ01001241">
    <property type="protein sequence ID" value="CCD13672.1"/>
    <property type="molecule type" value="Genomic_DNA"/>
</dbReference>
<protein>
    <submittedName>
        <fullName evidence="3">WGS project CAEQ00000000 data, annotated contig 1800</fullName>
    </submittedName>
</protein>
<evidence type="ECO:0000313" key="4">
    <source>
        <dbReference type="Proteomes" id="UP000000702"/>
    </source>
</evidence>
<name>F9W8Y6_TRYCI</name>
<reference evidence="4" key="1">
    <citation type="submission" date="2011-07" db="EMBL/GenBank/DDBJ databases">
        <title>Divergent evolution of antigenic variation in African trypanosomes.</title>
        <authorList>
            <person name="Jackson A.P."/>
            <person name="Berry A."/>
            <person name="Allison H.C."/>
            <person name="Burton P."/>
            <person name="Anderson J."/>
            <person name="Aslett M."/>
            <person name="Brown R."/>
            <person name="Corton N."/>
            <person name="Harris D."/>
            <person name="Hauser H."/>
            <person name="Gamble J."/>
            <person name="Gilderthorp R."/>
            <person name="McQuillan J."/>
            <person name="Quail M.A."/>
            <person name="Sanders M."/>
            <person name="Van Tonder A."/>
            <person name="Ginger M.L."/>
            <person name="Donelson J.E."/>
            <person name="Field M.C."/>
            <person name="Barry J.D."/>
            <person name="Berriman M."/>
            <person name="Hertz-Fowler C."/>
        </authorList>
    </citation>
    <scope>NUCLEOTIDE SEQUENCE [LARGE SCALE GENOMIC DNA]</scope>
    <source>
        <strain evidence="4">IL3000</strain>
    </source>
</reference>
<feature type="region of interest" description="Disordered" evidence="1">
    <location>
        <begin position="78"/>
        <end position="111"/>
    </location>
</feature>
<gene>
    <name evidence="3" type="ORF">TCIL3000_0_44080</name>
</gene>
<dbReference type="VEuPathDB" id="TriTrypDB:TcIL3000_0_44080"/>
<proteinExistence type="predicted"/>
<evidence type="ECO:0000256" key="2">
    <source>
        <dbReference type="SAM" id="SignalP"/>
    </source>
</evidence>
<evidence type="ECO:0000313" key="3">
    <source>
        <dbReference type="EMBL" id="CCD13672.1"/>
    </source>
</evidence>
<feature type="chain" id="PRO_5003389977" evidence="2">
    <location>
        <begin position="22"/>
        <end position="111"/>
    </location>
</feature>
<feature type="non-terminal residue" evidence="3">
    <location>
        <position position="111"/>
    </location>
</feature>
<keyword evidence="2" id="KW-0732">Signal</keyword>
<dbReference type="AlphaFoldDB" id="F9W8Y6"/>
<dbReference type="Proteomes" id="UP000000702">
    <property type="component" value="Unassembled WGS sequence"/>
</dbReference>
<keyword evidence="4" id="KW-1185">Reference proteome</keyword>
<feature type="compositionally biased region" description="Polar residues" evidence="1">
    <location>
        <begin position="89"/>
        <end position="111"/>
    </location>
</feature>
<accession>F9W8Y6</accession>
<feature type="signal peptide" evidence="2">
    <location>
        <begin position="1"/>
        <end position="21"/>
    </location>
</feature>
<evidence type="ECO:0000256" key="1">
    <source>
        <dbReference type="SAM" id="MobiDB-lite"/>
    </source>
</evidence>
<sequence>MTPMRSSLALLLLTLLHRVLGSSVPPSPRCISDEVAARAGPPVRLATRNIAHSQTGADSEWSNIRIVTFTKDIEDERKHCTAEGAGSGPTFSSGDTGGTAQATTSSLPQRK</sequence>
<comment type="caution">
    <text evidence="3">The sequence shown here is derived from an EMBL/GenBank/DDBJ whole genome shotgun (WGS) entry which is preliminary data.</text>
</comment>
<reference evidence="3 4" key="2">
    <citation type="journal article" date="2012" name="Proc. Natl. Acad. Sci. U.S.A.">
        <title>Antigenic diversity is generated by distinct evolutionary mechanisms in African trypanosome species.</title>
        <authorList>
            <person name="Jackson A.P."/>
            <person name="Berry A."/>
            <person name="Aslett M."/>
            <person name="Allison H.C."/>
            <person name="Burton P."/>
            <person name="Vavrova-Anderson J."/>
            <person name="Brown R."/>
            <person name="Browne H."/>
            <person name="Corton N."/>
            <person name="Hauser H."/>
            <person name="Gamble J."/>
            <person name="Gilderthorp R."/>
            <person name="Marcello L."/>
            <person name="McQuillan J."/>
            <person name="Otto T.D."/>
            <person name="Quail M.A."/>
            <person name="Sanders M.J."/>
            <person name="van Tonder A."/>
            <person name="Ginger M.L."/>
            <person name="Field M.C."/>
            <person name="Barry J.D."/>
            <person name="Hertz-Fowler C."/>
            <person name="Berriman M."/>
        </authorList>
    </citation>
    <scope>NUCLEOTIDE SEQUENCE [LARGE SCALE GENOMIC DNA]</scope>
    <source>
        <strain evidence="3 4">IL3000</strain>
    </source>
</reference>
<organism evidence="3 4">
    <name type="scientific">Trypanosoma congolense (strain IL3000)</name>
    <dbReference type="NCBI Taxonomy" id="1068625"/>
    <lineage>
        <taxon>Eukaryota</taxon>
        <taxon>Discoba</taxon>
        <taxon>Euglenozoa</taxon>
        <taxon>Kinetoplastea</taxon>
        <taxon>Metakinetoplastina</taxon>
        <taxon>Trypanosomatida</taxon>
        <taxon>Trypanosomatidae</taxon>
        <taxon>Trypanosoma</taxon>
        <taxon>Nannomonas</taxon>
    </lineage>
</organism>